<dbReference type="SUPFAM" id="SSF53335">
    <property type="entry name" value="S-adenosyl-L-methionine-dependent methyltransferases"/>
    <property type="match status" value="1"/>
</dbReference>
<accession>A0A930YR84</accession>
<organism evidence="2 3">
    <name type="scientific">Nocardioides agariphilus</name>
    <dbReference type="NCBI Taxonomy" id="433664"/>
    <lineage>
        <taxon>Bacteria</taxon>
        <taxon>Bacillati</taxon>
        <taxon>Actinomycetota</taxon>
        <taxon>Actinomycetes</taxon>
        <taxon>Propionibacteriales</taxon>
        <taxon>Nocardioidaceae</taxon>
        <taxon>Nocardioides</taxon>
    </lineage>
</organism>
<dbReference type="AlphaFoldDB" id="A0A930YR84"/>
<dbReference type="PANTHER" id="PTHR45036">
    <property type="entry name" value="METHYLTRANSFERASE LIKE 7B"/>
    <property type="match status" value="1"/>
</dbReference>
<protein>
    <submittedName>
        <fullName evidence="2">Class I SAM-dependent methyltransferase</fullName>
    </submittedName>
</protein>
<evidence type="ECO:0000313" key="3">
    <source>
        <dbReference type="Proteomes" id="UP000660668"/>
    </source>
</evidence>
<dbReference type="GO" id="GO:0032259">
    <property type="term" value="P:methylation"/>
    <property type="evidence" value="ECO:0007669"/>
    <property type="project" value="UniProtKB-KW"/>
</dbReference>
<dbReference type="RefSeq" id="WP_194698302.1">
    <property type="nucleotide sequence ID" value="NZ_JADKPO010000040.1"/>
</dbReference>
<keyword evidence="2" id="KW-0489">Methyltransferase</keyword>
<dbReference type="PANTHER" id="PTHR45036:SF1">
    <property type="entry name" value="METHYLTRANSFERASE LIKE 7A"/>
    <property type="match status" value="1"/>
</dbReference>
<proteinExistence type="predicted"/>
<name>A0A930YR84_9ACTN</name>
<dbReference type="Pfam" id="PF08241">
    <property type="entry name" value="Methyltransf_11"/>
    <property type="match status" value="1"/>
</dbReference>
<dbReference type="EMBL" id="JADKPO010000040">
    <property type="protein sequence ID" value="MBF4770160.1"/>
    <property type="molecule type" value="Genomic_DNA"/>
</dbReference>
<comment type="caution">
    <text evidence="2">The sequence shown here is derived from an EMBL/GenBank/DDBJ whole genome shotgun (WGS) entry which is preliminary data.</text>
</comment>
<keyword evidence="3" id="KW-1185">Reference proteome</keyword>
<reference evidence="2" key="1">
    <citation type="submission" date="2020-11" db="EMBL/GenBank/DDBJ databases">
        <title>Nocardioides cynanchi sp. nov., isolated from soil of rhizosphere of Cynanchum wilfordii.</title>
        <authorList>
            <person name="Lee J.-S."/>
            <person name="Suh M.K."/>
            <person name="Kim J.-S."/>
        </authorList>
    </citation>
    <scope>NUCLEOTIDE SEQUENCE</scope>
    <source>
        <strain evidence="2">KCTC 19276</strain>
    </source>
</reference>
<gene>
    <name evidence="2" type="ORF">ISU10_20490</name>
</gene>
<sequence>MGWWTDEVLPHITDYTLRGREMGELRAQACEALHGRVLEVGFGSGLNVPFYPAEVTQVDAVEPSELAWKMSEKRRLETHVPIGRVGRDAQQLNIAGDRYDAALVTFSLCTIPDPAAAMREIARVLKSGASLHFLEHGVSSDPKVEAWQRRLEPLQRRLAGGCHLTRDPVQLAEDAGLLVKMVERGDLPGGPKPFTAGFFGEAVRV</sequence>
<dbReference type="InterPro" id="IPR052356">
    <property type="entry name" value="Thiol_S-MT"/>
</dbReference>
<dbReference type="GO" id="GO:0008757">
    <property type="term" value="F:S-adenosylmethionine-dependent methyltransferase activity"/>
    <property type="evidence" value="ECO:0007669"/>
    <property type="project" value="InterPro"/>
</dbReference>
<feature type="domain" description="Methyltransferase type 11" evidence="1">
    <location>
        <begin position="38"/>
        <end position="131"/>
    </location>
</feature>
<evidence type="ECO:0000259" key="1">
    <source>
        <dbReference type="Pfam" id="PF08241"/>
    </source>
</evidence>
<dbReference type="Gene3D" id="3.40.50.150">
    <property type="entry name" value="Vaccinia Virus protein VP39"/>
    <property type="match status" value="1"/>
</dbReference>
<dbReference type="CDD" id="cd02440">
    <property type="entry name" value="AdoMet_MTases"/>
    <property type="match status" value="1"/>
</dbReference>
<evidence type="ECO:0000313" key="2">
    <source>
        <dbReference type="EMBL" id="MBF4770160.1"/>
    </source>
</evidence>
<dbReference type="InterPro" id="IPR029063">
    <property type="entry name" value="SAM-dependent_MTases_sf"/>
</dbReference>
<dbReference type="InterPro" id="IPR013216">
    <property type="entry name" value="Methyltransf_11"/>
</dbReference>
<keyword evidence="2" id="KW-0808">Transferase</keyword>
<dbReference type="Proteomes" id="UP000660668">
    <property type="component" value="Unassembled WGS sequence"/>
</dbReference>